<dbReference type="PANTHER" id="PTHR40455">
    <property type="entry name" value="ANTITOXIN HIGA"/>
    <property type="match status" value="1"/>
</dbReference>
<dbReference type="InterPro" id="IPR039060">
    <property type="entry name" value="Antitox_HigA"/>
</dbReference>
<evidence type="ECO:0000313" key="3">
    <source>
        <dbReference type="Proteomes" id="UP000054893"/>
    </source>
</evidence>
<dbReference type="InterPro" id="IPR001387">
    <property type="entry name" value="Cro/C1-type_HTH"/>
</dbReference>
<dbReference type="PROSITE" id="PS50943">
    <property type="entry name" value="HTH_CROC1"/>
    <property type="match status" value="1"/>
</dbReference>
<gene>
    <name evidence="2" type="primary">higA</name>
    <name evidence="2" type="ORF">AWB64_00213</name>
</gene>
<dbReference type="OrthoDB" id="9796786at2"/>
<dbReference type="PANTHER" id="PTHR40455:SF1">
    <property type="entry name" value="ANTITOXIN HIGA"/>
    <property type="match status" value="1"/>
</dbReference>
<dbReference type="GO" id="GO:0006355">
    <property type="term" value="P:regulation of DNA-templated transcription"/>
    <property type="evidence" value="ECO:0007669"/>
    <property type="project" value="InterPro"/>
</dbReference>
<organism evidence="2 3">
    <name type="scientific">Caballeronia sordidicola</name>
    <name type="common">Burkholderia sordidicola</name>
    <dbReference type="NCBI Taxonomy" id="196367"/>
    <lineage>
        <taxon>Bacteria</taxon>
        <taxon>Pseudomonadati</taxon>
        <taxon>Pseudomonadota</taxon>
        <taxon>Betaproteobacteria</taxon>
        <taxon>Burkholderiales</taxon>
        <taxon>Burkholderiaceae</taxon>
        <taxon>Caballeronia</taxon>
    </lineage>
</organism>
<dbReference type="EMBL" id="FCOC02000001">
    <property type="protein sequence ID" value="SAL09894.1"/>
    <property type="molecule type" value="Genomic_DNA"/>
</dbReference>
<dbReference type="Proteomes" id="UP000054893">
    <property type="component" value="Unassembled WGS sequence"/>
</dbReference>
<dbReference type="GO" id="GO:0001046">
    <property type="term" value="F:core promoter sequence-specific DNA binding"/>
    <property type="evidence" value="ECO:0007669"/>
    <property type="project" value="TreeGrafter"/>
</dbReference>
<accession>A0A158EQN8</accession>
<protein>
    <submittedName>
        <fullName evidence="2">Antitoxin HigA</fullName>
    </submittedName>
</protein>
<feature type="domain" description="HTH cro/C1-type" evidence="1">
    <location>
        <begin position="83"/>
        <end position="136"/>
    </location>
</feature>
<sequence>MGFAAIKERAHALFDEAGFIGHITSEDDYAQALALMDELVEDYEGNRPLIEILARSIEHWENESDEFAAFNARVAKLGGVDVLRLLMEQHGLGVTDLPEIGSKSLVSKILNGRGRNLTRDHIAALSKRFSVSPAVFFG</sequence>
<reference evidence="2 3" key="1">
    <citation type="submission" date="2016-01" db="EMBL/GenBank/DDBJ databases">
        <authorList>
            <person name="Oliw E.H."/>
        </authorList>
    </citation>
    <scope>NUCLEOTIDE SEQUENCE [LARGE SCALE GENOMIC DNA]</scope>
    <source>
        <strain evidence="2">LMG 22029</strain>
    </source>
</reference>
<dbReference type="RefSeq" id="WP_060816765.1">
    <property type="nucleotide sequence ID" value="NZ_FCOC02000001.1"/>
</dbReference>
<evidence type="ECO:0000259" key="1">
    <source>
        <dbReference type="PROSITE" id="PS50943"/>
    </source>
</evidence>
<name>A0A158EQN8_CABSO</name>
<evidence type="ECO:0000313" key="2">
    <source>
        <dbReference type="EMBL" id="SAL09894.1"/>
    </source>
</evidence>
<dbReference type="AlphaFoldDB" id="A0A158EQN8"/>
<proteinExistence type="predicted"/>
<dbReference type="CDD" id="cd00093">
    <property type="entry name" value="HTH_XRE"/>
    <property type="match status" value="1"/>
</dbReference>